<evidence type="ECO:0000256" key="1">
    <source>
        <dbReference type="SAM" id="Phobius"/>
    </source>
</evidence>
<dbReference type="AlphaFoldDB" id="A0A7W8DM60"/>
<keyword evidence="1" id="KW-0812">Transmembrane</keyword>
<keyword evidence="1" id="KW-0472">Membrane</keyword>
<evidence type="ECO:0000313" key="3">
    <source>
        <dbReference type="Proteomes" id="UP000590740"/>
    </source>
</evidence>
<protein>
    <recommendedName>
        <fullName evidence="4">AsmA family protein</fullName>
    </recommendedName>
</protein>
<evidence type="ECO:0008006" key="4">
    <source>
        <dbReference type="Google" id="ProtNLM"/>
    </source>
</evidence>
<dbReference type="RefSeq" id="WP_184343498.1">
    <property type="nucleotide sequence ID" value="NZ_JACHIG010000013.1"/>
</dbReference>
<evidence type="ECO:0000313" key="2">
    <source>
        <dbReference type="EMBL" id="MBB5035074.1"/>
    </source>
</evidence>
<reference evidence="2 3" key="1">
    <citation type="submission" date="2020-08" db="EMBL/GenBank/DDBJ databases">
        <title>Genomic Encyclopedia of Type Strains, Phase IV (KMG-IV): sequencing the most valuable type-strain genomes for metagenomic binning, comparative biology and taxonomic classification.</title>
        <authorList>
            <person name="Goeker M."/>
        </authorList>
    </citation>
    <scope>NUCLEOTIDE SEQUENCE [LARGE SCALE GENOMIC DNA]</scope>
    <source>
        <strain evidence="2 3">DSM 12252</strain>
    </source>
</reference>
<proteinExistence type="predicted"/>
<accession>A0A7W8DM60</accession>
<dbReference type="Proteomes" id="UP000590740">
    <property type="component" value="Unassembled WGS sequence"/>
</dbReference>
<gene>
    <name evidence="2" type="ORF">HNQ65_004682</name>
</gene>
<sequence length="511" mass="54891">MQRRNRPGKRSSASSFRWIGGLVVMGLICAGVLVMLAPTLVTNYIRAYLQKDDFRHKVEELVAARVGGSVHLAPILWNDDNATAADFSVDSPVWKLEASGLHAALEFSAIRNGKWSIQNAGADELMVKRMPAGEMSRADEGLAADFDSSGDGIPSFLRRYIPTKTRISGFDVHRFVFEQEGWKISETGLSLGGWQSGEVSVQAKLNGGKLQTPIQAPEQKEPLQFDVAKATLRAGKNQIQVSDATLRWKQGAEATMRGSLKHDTGAWQMLVHAKAVPLDEFLDEWWRQRLSGKVEGDVELSGAHGAPMAWKVNAALKGGELTGLPILDKLVTYTNTQRFKRVVLDICSASFRPQGDALRVENIIVQSNGLLRVEGSLNIRGRVVDGDFMLGVTPETLSSIPGAASRVFVEAGSPGAPPGLKWARVRVAGTIEAPQEDLSSRLVGAAGMSLLFDTPGTLVGTGAETLLKPVLGEDAAKMPGKILDSASGVIENGVNAGSGLINKVLPIFPVK</sequence>
<keyword evidence="3" id="KW-1185">Reference proteome</keyword>
<keyword evidence="1" id="KW-1133">Transmembrane helix</keyword>
<organism evidence="2 3">
    <name type="scientific">Prosthecobacter vanneervenii</name>
    <dbReference type="NCBI Taxonomy" id="48466"/>
    <lineage>
        <taxon>Bacteria</taxon>
        <taxon>Pseudomonadati</taxon>
        <taxon>Verrucomicrobiota</taxon>
        <taxon>Verrucomicrobiia</taxon>
        <taxon>Verrucomicrobiales</taxon>
        <taxon>Verrucomicrobiaceae</taxon>
        <taxon>Prosthecobacter</taxon>
    </lineage>
</organism>
<dbReference type="EMBL" id="JACHIG010000013">
    <property type="protein sequence ID" value="MBB5035074.1"/>
    <property type="molecule type" value="Genomic_DNA"/>
</dbReference>
<feature type="transmembrane region" description="Helical" evidence="1">
    <location>
        <begin position="21"/>
        <end position="41"/>
    </location>
</feature>
<name>A0A7W8DM60_9BACT</name>
<comment type="caution">
    <text evidence="2">The sequence shown here is derived from an EMBL/GenBank/DDBJ whole genome shotgun (WGS) entry which is preliminary data.</text>
</comment>